<reference evidence="2 3" key="1">
    <citation type="submission" date="2019-02" db="EMBL/GenBank/DDBJ databases">
        <title>Deep-cultivation of Planctomycetes and their phenomic and genomic characterization uncovers novel biology.</title>
        <authorList>
            <person name="Wiegand S."/>
            <person name="Jogler M."/>
            <person name="Boedeker C."/>
            <person name="Pinto D."/>
            <person name="Vollmers J."/>
            <person name="Rivas-Marin E."/>
            <person name="Kohn T."/>
            <person name="Peeters S.H."/>
            <person name="Heuer A."/>
            <person name="Rast P."/>
            <person name="Oberbeckmann S."/>
            <person name="Bunk B."/>
            <person name="Jeske O."/>
            <person name="Meyerdierks A."/>
            <person name="Storesund J.E."/>
            <person name="Kallscheuer N."/>
            <person name="Luecker S."/>
            <person name="Lage O.M."/>
            <person name="Pohl T."/>
            <person name="Merkel B.J."/>
            <person name="Hornburger P."/>
            <person name="Mueller R.-W."/>
            <person name="Bruemmer F."/>
            <person name="Labrenz M."/>
            <person name="Spormann A.M."/>
            <person name="Op den Camp H."/>
            <person name="Overmann J."/>
            <person name="Amann R."/>
            <person name="Jetten M.S.M."/>
            <person name="Mascher T."/>
            <person name="Medema M.H."/>
            <person name="Devos D.P."/>
            <person name="Kaster A.-K."/>
            <person name="Ovreas L."/>
            <person name="Rohde M."/>
            <person name="Galperin M.Y."/>
            <person name="Jogler C."/>
        </authorList>
    </citation>
    <scope>NUCLEOTIDE SEQUENCE [LARGE SCALE GENOMIC DNA]</scope>
    <source>
        <strain evidence="2 3">Mal48</strain>
    </source>
</reference>
<evidence type="ECO:0000313" key="2">
    <source>
        <dbReference type="EMBL" id="QDT31740.1"/>
    </source>
</evidence>
<protein>
    <recommendedName>
        <fullName evidence="4">Carboxypeptidase regulatory-like domain-containing protein</fullName>
    </recommendedName>
</protein>
<dbReference type="KEGG" id="tpol:Mal48_09760"/>
<accession>A0A517QJC4</accession>
<dbReference type="InterPro" id="IPR008969">
    <property type="entry name" value="CarboxyPept-like_regulatory"/>
</dbReference>
<dbReference type="Gene3D" id="2.60.40.10">
    <property type="entry name" value="Immunoglobulins"/>
    <property type="match status" value="1"/>
</dbReference>
<feature type="chain" id="PRO_5021752394" description="Carboxypeptidase regulatory-like domain-containing protein" evidence="1">
    <location>
        <begin position="23"/>
        <end position="170"/>
    </location>
</feature>
<evidence type="ECO:0000313" key="3">
    <source>
        <dbReference type="Proteomes" id="UP000315724"/>
    </source>
</evidence>
<dbReference type="RefSeq" id="WP_197442050.1">
    <property type="nucleotide sequence ID" value="NZ_CP036267.1"/>
</dbReference>
<organism evidence="2 3">
    <name type="scientific">Thalassoglobus polymorphus</name>
    <dbReference type="NCBI Taxonomy" id="2527994"/>
    <lineage>
        <taxon>Bacteria</taxon>
        <taxon>Pseudomonadati</taxon>
        <taxon>Planctomycetota</taxon>
        <taxon>Planctomycetia</taxon>
        <taxon>Planctomycetales</taxon>
        <taxon>Planctomycetaceae</taxon>
        <taxon>Thalassoglobus</taxon>
    </lineage>
</organism>
<sequence precursor="true">MTTRFSHQLCILSLSTICFVLAGCGGSDHPPLGTVTGKVTLNGTPIEGALVEFTPETGRPSSGVTDKEGNYSLQYLQGVKGAAVGTHTVQITSKRDSSGGEGDEQVIEARPESIPQAYNDESTLEVEVKADGAAKSLVVGVVSIWFRGKFATCLLYATITAVICLILGNI</sequence>
<dbReference type="AlphaFoldDB" id="A0A517QJC4"/>
<dbReference type="Proteomes" id="UP000315724">
    <property type="component" value="Chromosome"/>
</dbReference>
<feature type="signal peptide" evidence="1">
    <location>
        <begin position="1"/>
        <end position="22"/>
    </location>
</feature>
<keyword evidence="3" id="KW-1185">Reference proteome</keyword>
<dbReference type="PROSITE" id="PS51257">
    <property type="entry name" value="PROKAR_LIPOPROTEIN"/>
    <property type="match status" value="1"/>
</dbReference>
<evidence type="ECO:0008006" key="4">
    <source>
        <dbReference type="Google" id="ProtNLM"/>
    </source>
</evidence>
<dbReference type="InterPro" id="IPR013783">
    <property type="entry name" value="Ig-like_fold"/>
</dbReference>
<evidence type="ECO:0000256" key="1">
    <source>
        <dbReference type="SAM" id="SignalP"/>
    </source>
</evidence>
<dbReference type="EMBL" id="CP036267">
    <property type="protein sequence ID" value="QDT31740.1"/>
    <property type="molecule type" value="Genomic_DNA"/>
</dbReference>
<name>A0A517QJC4_9PLAN</name>
<keyword evidence="1" id="KW-0732">Signal</keyword>
<dbReference type="SUPFAM" id="SSF49464">
    <property type="entry name" value="Carboxypeptidase regulatory domain-like"/>
    <property type="match status" value="1"/>
</dbReference>
<proteinExistence type="predicted"/>
<gene>
    <name evidence="2" type="ORF">Mal48_09760</name>
</gene>